<accession>A0A090LQ65</accession>
<dbReference type="AlphaFoldDB" id="A0A090LQ65"/>
<dbReference type="RefSeq" id="XP_024509503.1">
    <property type="nucleotide sequence ID" value="XM_024643880.1"/>
</dbReference>
<dbReference type="OrthoDB" id="5855340at2759"/>
<comment type="caution">
    <text evidence="1">Lacks conserved residue(s) required for the propagation of feature annotation.</text>
</comment>
<evidence type="ECO:0000313" key="3">
    <source>
        <dbReference type="EMBL" id="CEF70304.1"/>
    </source>
</evidence>
<feature type="disulfide bond" evidence="1">
    <location>
        <begin position="37"/>
        <end position="71"/>
    </location>
</feature>
<feature type="domain" description="ShKT" evidence="2">
    <location>
        <begin position="37"/>
        <end position="71"/>
    </location>
</feature>
<protein>
    <submittedName>
        <fullName evidence="3 5">ShKT domain-containing protein</fullName>
    </submittedName>
</protein>
<reference evidence="5" key="2">
    <citation type="submission" date="2020-12" db="UniProtKB">
        <authorList>
            <consortium name="WormBaseParasite"/>
        </authorList>
    </citation>
    <scope>IDENTIFICATION</scope>
</reference>
<dbReference type="PANTHER" id="PTHR46219:SF5">
    <property type="entry name" value="SHKT DOMAIN-CONTAINING PROTEIN"/>
    <property type="match status" value="1"/>
</dbReference>
<evidence type="ECO:0000259" key="2">
    <source>
        <dbReference type="PROSITE" id="PS51670"/>
    </source>
</evidence>
<name>A0A090LQ65_STRRB</name>
<dbReference type="Gene3D" id="1.10.10.1870">
    <property type="entry name" value="ShTK domain-like"/>
    <property type="match status" value="1"/>
</dbReference>
<dbReference type="CTD" id="36382677"/>
<sequence length="90" mass="10297">MADRGYCENSLYKKIMCTNCPKECLKECEVPKPDKSCHDIAENCESIKHLCNNPTYKPLMSKQCSSTCDTCPGKLQKNQLHIFQKLLPKK</sequence>
<evidence type="ECO:0000256" key="1">
    <source>
        <dbReference type="PROSITE-ProRule" id="PRU01005"/>
    </source>
</evidence>
<evidence type="ECO:0000313" key="4">
    <source>
        <dbReference type="Proteomes" id="UP000035682"/>
    </source>
</evidence>
<dbReference type="PANTHER" id="PTHR46219">
    <property type="entry name" value="PROTEIN CBG11138"/>
    <property type="match status" value="1"/>
</dbReference>
<dbReference type="InterPro" id="IPR003582">
    <property type="entry name" value="ShKT_dom"/>
</dbReference>
<reference evidence="3 4" key="1">
    <citation type="submission" date="2014-09" db="EMBL/GenBank/DDBJ databases">
        <authorList>
            <person name="Martin A.A."/>
        </authorList>
    </citation>
    <scope>NUCLEOTIDE SEQUENCE</scope>
    <source>
        <strain evidence="4">ED321</strain>
        <strain evidence="3">ED321 Heterogonic</strain>
    </source>
</reference>
<evidence type="ECO:0000313" key="5">
    <source>
        <dbReference type="WBParaSite" id="SRAE_2000493700.1"/>
    </source>
</evidence>
<keyword evidence="1" id="KW-1015">Disulfide bond</keyword>
<dbReference type="SMART" id="SM00254">
    <property type="entry name" value="ShKT"/>
    <property type="match status" value="1"/>
</dbReference>
<dbReference type="WBParaSite" id="SRAE_2000493700.1">
    <property type="protein sequence ID" value="SRAE_2000493700.1"/>
    <property type="gene ID" value="WBGene00265184"/>
</dbReference>
<organism evidence="3">
    <name type="scientific">Strongyloides ratti</name>
    <name type="common">Parasitic roundworm</name>
    <dbReference type="NCBI Taxonomy" id="34506"/>
    <lineage>
        <taxon>Eukaryota</taxon>
        <taxon>Metazoa</taxon>
        <taxon>Ecdysozoa</taxon>
        <taxon>Nematoda</taxon>
        <taxon>Chromadorea</taxon>
        <taxon>Rhabditida</taxon>
        <taxon>Tylenchina</taxon>
        <taxon>Panagrolaimomorpha</taxon>
        <taxon>Strongyloidoidea</taxon>
        <taxon>Strongyloididae</taxon>
        <taxon>Strongyloides</taxon>
    </lineage>
</organism>
<dbReference type="Proteomes" id="UP000035682">
    <property type="component" value="Unplaced"/>
</dbReference>
<dbReference type="STRING" id="34506.A0A090LQ65"/>
<dbReference type="WormBase" id="SRAE_2000493700">
    <property type="protein sequence ID" value="SRP01413"/>
    <property type="gene ID" value="WBGene00265184"/>
</dbReference>
<evidence type="ECO:0000313" key="6">
    <source>
        <dbReference type="WormBase" id="SRAE_2000493700"/>
    </source>
</evidence>
<proteinExistence type="predicted"/>
<dbReference type="EMBL" id="LN609529">
    <property type="protein sequence ID" value="CEF70304.1"/>
    <property type="molecule type" value="Genomic_DNA"/>
</dbReference>
<dbReference type="Pfam" id="PF01549">
    <property type="entry name" value="ShK"/>
    <property type="match status" value="2"/>
</dbReference>
<keyword evidence="4" id="KW-1185">Reference proteome</keyword>
<dbReference type="PROSITE" id="PS51670">
    <property type="entry name" value="SHKT"/>
    <property type="match status" value="1"/>
</dbReference>
<dbReference type="GeneID" id="36382677"/>
<gene>
    <name evidence="3 5 6" type="ORF">SRAE_2000493700</name>
</gene>